<name>A0A8J2NJ52_9HEXA</name>
<dbReference type="Proteomes" id="UP000708208">
    <property type="component" value="Unassembled WGS sequence"/>
</dbReference>
<evidence type="ECO:0000313" key="2">
    <source>
        <dbReference type="Proteomes" id="UP000708208"/>
    </source>
</evidence>
<proteinExistence type="predicted"/>
<reference evidence="1" key="1">
    <citation type="submission" date="2021-06" db="EMBL/GenBank/DDBJ databases">
        <authorList>
            <person name="Hodson N. C."/>
            <person name="Mongue J. A."/>
            <person name="Jaron S. K."/>
        </authorList>
    </citation>
    <scope>NUCLEOTIDE SEQUENCE</scope>
</reference>
<protein>
    <submittedName>
        <fullName evidence="1">Uncharacterized protein</fullName>
    </submittedName>
</protein>
<dbReference type="EMBL" id="CAJVCH010006613">
    <property type="protein sequence ID" value="CAG7659371.1"/>
    <property type="molecule type" value="Genomic_DNA"/>
</dbReference>
<accession>A0A8J2NJ52</accession>
<keyword evidence="2" id="KW-1185">Reference proteome</keyword>
<dbReference type="AlphaFoldDB" id="A0A8J2NJ52"/>
<organism evidence="1 2">
    <name type="scientific">Allacma fusca</name>
    <dbReference type="NCBI Taxonomy" id="39272"/>
    <lineage>
        <taxon>Eukaryota</taxon>
        <taxon>Metazoa</taxon>
        <taxon>Ecdysozoa</taxon>
        <taxon>Arthropoda</taxon>
        <taxon>Hexapoda</taxon>
        <taxon>Collembola</taxon>
        <taxon>Symphypleona</taxon>
        <taxon>Sminthuridae</taxon>
        <taxon>Allacma</taxon>
    </lineage>
</organism>
<sequence length="117" mass="13590">MSLNIKKSTATIYLRENGETSKPNMNFGQKRTLLNLISARKKYIAGNTYIRAETKRYVLDLIQKDYDMNKDIKTIEEVKIEKEDRDDKQNVSDEEMLVFAETFNANNSTDDSKKENA</sequence>
<evidence type="ECO:0000313" key="1">
    <source>
        <dbReference type="EMBL" id="CAG7659371.1"/>
    </source>
</evidence>
<comment type="caution">
    <text evidence="1">The sequence shown here is derived from an EMBL/GenBank/DDBJ whole genome shotgun (WGS) entry which is preliminary data.</text>
</comment>
<gene>
    <name evidence="1" type="ORF">AFUS01_LOCUS1193</name>
</gene>